<accession>A0A8J1XHL9</accession>
<feature type="non-terminal residue" evidence="1">
    <location>
        <position position="161"/>
    </location>
</feature>
<evidence type="ECO:0000313" key="1">
    <source>
        <dbReference type="EMBL" id="CAH1777993.1"/>
    </source>
</evidence>
<reference evidence="1" key="1">
    <citation type="submission" date="2022-03" db="EMBL/GenBank/DDBJ databases">
        <authorList>
            <person name="Martin C."/>
        </authorList>
    </citation>
    <scope>NUCLEOTIDE SEQUENCE</scope>
</reference>
<proteinExistence type="predicted"/>
<name>A0A8J1XHL9_OWEFU</name>
<gene>
    <name evidence="1" type="ORF">OFUS_LOCUS4967</name>
</gene>
<dbReference type="AlphaFoldDB" id="A0A8J1XHL9"/>
<keyword evidence="2" id="KW-1185">Reference proteome</keyword>
<evidence type="ECO:0000313" key="2">
    <source>
        <dbReference type="Proteomes" id="UP000749559"/>
    </source>
</evidence>
<comment type="caution">
    <text evidence="1">The sequence shown here is derived from an EMBL/GenBank/DDBJ whole genome shotgun (WGS) entry which is preliminary data.</text>
</comment>
<organism evidence="1 2">
    <name type="scientific">Owenia fusiformis</name>
    <name type="common">Polychaete worm</name>
    <dbReference type="NCBI Taxonomy" id="6347"/>
    <lineage>
        <taxon>Eukaryota</taxon>
        <taxon>Metazoa</taxon>
        <taxon>Spiralia</taxon>
        <taxon>Lophotrochozoa</taxon>
        <taxon>Annelida</taxon>
        <taxon>Polychaeta</taxon>
        <taxon>Sedentaria</taxon>
        <taxon>Canalipalpata</taxon>
        <taxon>Sabellida</taxon>
        <taxon>Oweniida</taxon>
        <taxon>Oweniidae</taxon>
        <taxon>Owenia</taxon>
    </lineage>
</organism>
<protein>
    <submittedName>
        <fullName evidence="1">Uncharacterized protein</fullName>
    </submittedName>
</protein>
<sequence>MHFLRQFERITIGTIHLIDWIITDGFKKAQYKEIKGRDRSVKGKNLKFTDTEWVEKFSQMFKEMNDTINKRFDKKSKTEKNAKLKQKVMQSKVKVLGTFMELSGKLLNIQQLIDVGKVCVVNEAHKRPNMETIVNMLDSGYLSIGTKIKHVFKNAFNKLFK</sequence>
<dbReference type="EMBL" id="CAIIXF020000002">
    <property type="protein sequence ID" value="CAH1777993.1"/>
    <property type="molecule type" value="Genomic_DNA"/>
</dbReference>
<dbReference type="Proteomes" id="UP000749559">
    <property type="component" value="Unassembled WGS sequence"/>
</dbReference>